<proteinExistence type="predicted"/>
<evidence type="ECO:0000313" key="1">
    <source>
        <dbReference type="EMBL" id="BAQ17919.1"/>
    </source>
</evidence>
<keyword evidence="2" id="KW-1185">Reference proteome</keyword>
<sequence length="42" mass="4893">MYVEFEHMGSMRLGELHEPRIVVALHDTMCMFRSDPIGETEP</sequence>
<dbReference type="HOGENOM" id="CLU_3253906_0_0_5"/>
<protein>
    <submittedName>
        <fullName evidence="1">Uncharacterized protein</fullName>
    </submittedName>
</protein>
<gene>
    <name evidence="1" type="ORF">GL4_2485</name>
</gene>
<name>A0A0A8K7G1_9HYPH</name>
<dbReference type="Proteomes" id="UP000031643">
    <property type="component" value="Chromosome"/>
</dbReference>
<reference evidence="1 2" key="1">
    <citation type="submission" date="2014-09" db="EMBL/GenBank/DDBJ databases">
        <title>Genome sequencing of Methyloceanibacter caenitepidi Gela4.</title>
        <authorList>
            <person name="Takeuchi M."/>
            <person name="Susumu S."/>
            <person name="Kamagata Y."/>
            <person name="Oshima K."/>
            <person name="Hattori M."/>
            <person name="Iwasaki W."/>
        </authorList>
    </citation>
    <scope>NUCLEOTIDE SEQUENCE [LARGE SCALE GENOMIC DNA]</scope>
    <source>
        <strain evidence="1 2">Gela4</strain>
    </source>
</reference>
<dbReference type="KEGG" id="mcg:GL4_2485"/>
<accession>A0A0A8K7G1</accession>
<organism evidence="1 2">
    <name type="scientific">Methyloceanibacter caenitepidi</name>
    <dbReference type="NCBI Taxonomy" id="1384459"/>
    <lineage>
        <taxon>Bacteria</taxon>
        <taxon>Pseudomonadati</taxon>
        <taxon>Pseudomonadota</taxon>
        <taxon>Alphaproteobacteria</taxon>
        <taxon>Hyphomicrobiales</taxon>
        <taxon>Hyphomicrobiaceae</taxon>
        <taxon>Methyloceanibacter</taxon>
    </lineage>
</organism>
<dbReference type="AlphaFoldDB" id="A0A0A8K7G1"/>
<dbReference type="EMBL" id="AP014648">
    <property type="protein sequence ID" value="BAQ17919.1"/>
    <property type="molecule type" value="Genomic_DNA"/>
</dbReference>
<evidence type="ECO:0000313" key="2">
    <source>
        <dbReference type="Proteomes" id="UP000031643"/>
    </source>
</evidence>